<accession>A0A917JNY0</accession>
<dbReference type="GO" id="GO:0009396">
    <property type="term" value="P:folic acid-containing compound biosynthetic process"/>
    <property type="evidence" value="ECO:0007669"/>
    <property type="project" value="InterPro"/>
</dbReference>
<dbReference type="EMBL" id="BMOB01000001">
    <property type="protein sequence ID" value="GGI76105.1"/>
    <property type="molecule type" value="Genomic_DNA"/>
</dbReference>
<dbReference type="SUPFAM" id="SSF56322">
    <property type="entry name" value="ADC synthase"/>
    <property type="match status" value="1"/>
</dbReference>
<dbReference type="PANTHER" id="PTHR11236:SF50">
    <property type="entry name" value="AMINODEOXYCHORISMATE SYNTHASE COMPONENT 1"/>
    <property type="match status" value="1"/>
</dbReference>
<dbReference type="NCBIfam" id="TIGR00553">
    <property type="entry name" value="pabB"/>
    <property type="match status" value="1"/>
</dbReference>
<dbReference type="InterPro" id="IPR019999">
    <property type="entry name" value="Anth_synth_I-like"/>
</dbReference>
<dbReference type="Pfam" id="PF04715">
    <property type="entry name" value="Anth_synt_I_N"/>
    <property type="match status" value="1"/>
</dbReference>
<keyword evidence="6" id="KW-1185">Reference proteome</keyword>
<evidence type="ECO:0000313" key="5">
    <source>
        <dbReference type="EMBL" id="GGI76105.1"/>
    </source>
</evidence>
<reference evidence="5" key="1">
    <citation type="journal article" date="2014" name="Int. J. Syst. Evol. Microbiol.">
        <title>Complete genome sequence of Corynebacterium casei LMG S-19264T (=DSM 44701T), isolated from a smear-ripened cheese.</title>
        <authorList>
            <consortium name="US DOE Joint Genome Institute (JGI-PGF)"/>
            <person name="Walter F."/>
            <person name="Albersmeier A."/>
            <person name="Kalinowski J."/>
            <person name="Ruckert C."/>
        </authorList>
    </citation>
    <scope>NUCLEOTIDE SEQUENCE</scope>
    <source>
        <strain evidence="5">JCM 13919</strain>
    </source>
</reference>
<reference evidence="5" key="2">
    <citation type="submission" date="2020-09" db="EMBL/GenBank/DDBJ databases">
        <authorList>
            <person name="Sun Q."/>
            <person name="Ohkuma M."/>
        </authorList>
    </citation>
    <scope>NUCLEOTIDE SEQUENCE</scope>
    <source>
        <strain evidence="5">JCM 13919</strain>
    </source>
</reference>
<gene>
    <name evidence="5" type="ORF">GCM10007966_01220</name>
</gene>
<comment type="caution">
    <text evidence="5">The sequence shown here is derived from an EMBL/GenBank/DDBJ whole genome shotgun (WGS) entry which is preliminary data.</text>
</comment>
<feature type="domain" description="Chorismate-utilising enzyme C-terminal" evidence="3">
    <location>
        <begin position="176"/>
        <end position="429"/>
    </location>
</feature>
<dbReference type="AlphaFoldDB" id="A0A917JNY0"/>
<dbReference type="GO" id="GO:0000162">
    <property type="term" value="P:L-tryptophan biosynthetic process"/>
    <property type="evidence" value="ECO:0007669"/>
    <property type="project" value="TreeGrafter"/>
</dbReference>
<dbReference type="EC" id="2.6.1.85" evidence="1"/>
<evidence type="ECO:0000259" key="4">
    <source>
        <dbReference type="Pfam" id="PF04715"/>
    </source>
</evidence>
<dbReference type="InterPro" id="IPR005802">
    <property type="entry name" value="ADC_synth_comp_1"/>
</dbReference>
<protein>
    <recommendedName>
        <fullName evidence="1">aminodeoxychorismate synthase</fullName>
        <ecNumber evidence="1">2.6.1.85</ecNumber>
    </recommendedName>
</protein>
<name>A0A917JNY0_9GAMM</name>
<dbReference type="InterPro" id="IPR015890">
    <property type="entry name" value="Chorismate_C"/>
</dbReference>
<dbReference type="GO" id="GO:0046820">
    <property type="term" value="F:4-amino-4-deoxychorismate synthase activity"/>
    <property type="evidence" value="ECO:0007669"/>
    <property type="project" value="UniProtKB-EC"/>
</dbReference>
<dbReference type="OrthoDB" id="9803598at2"/>
<evidence type="ECO:0000259" key="3">
    <source>
        <dbReference type="Pfam" id="PF00425"/>
    </source>
</evidence>
<evidence type="ECO:0000256" key="1">
    <source>
        <dbReference type="ARBA" id="ARBA00013139"/>
    </source>
</evidence>
<dbReference type="RefSeq" id="WP_131775368.1">
    <property type="nucleotide sequence ID" value="NZ_BMOB01000001.1"/>
</dbReference>
<dbReference type="InterPro" id="IPR006805">
    <property type="entry name" value="Anth_synth_I_N"/>
</dbReference>
<dbReference type="Pfam" id="PF00425">
    <property type="entry name" value="Chorismate_bind"/>
    <property type="match status" value="1"/>
</dbReference>
<proteinExistence type="predicted"/>
<evidence type="ECO:0000313" key="6">
    <source>
        <dbReference type="Proteomes" id="UP000630149"/>
    </source>
</evidence>
<dbReference type="PRINTS" id="PR00095">
    <property type="entry name" value="ANTSNTHASEI"/>
</dbReference>
<dbReference type="Proteomes" id="UP000630149">
    <property type="component" value="Unassembled WGS sequence"/>
</dbReference>
<dbReference type="PANTHER" id="PTHR11236">
    <property type="entry name" value="AMINOBENZOATE/ANTHRANILATE SYNTHASE"/>
    <property type="match status" value="1"/>
</dbReference>
<feature type="domain" description="Anthranilate synthase component I N-terminal" evidence="4">
    <location>
        <begin position="26"/>
        <end position="132"/>
    </location>
</feature>
<dbReference type="Gene3D" id="3.60.120.10">
    <property type="entry name" value="Anthranilate synthase"/>
    <property type="match status" value="1"/>
</dbReference>
<organism evidence="5 6">
    <name type="scientific">Legionella impletisoli</name>
    <dbReference type="NCBI Taxonomy" id="343510"/>
    <lineage>
        <taxon>Bacteria</taxon>
        <taxon>Pseudomonadati</taxon>
        <taxon>Pseudomonadota</taxon>
        <taxon>Gammaproteobacteria</taxon>
        <taxon>Legionellales</taxon>
        <taxon>Legionellaceae</taxon>
        <taxon>Legionella</taxon>
    </lineage>
</organism>
<keyword evidence="2" id="KW-0808">Transferase</keyword>
<dbReference type="InterPro" id="IPR005801">
    <property type="entry name" value="ADC_synthase"/>
</dbReference>
<evidence type="ECO:0000256" key="2">
    <source>
        <dbReference type="ARBA" id="ARBA00022679"/>
    </source>
</evidence>
<sequence>MELSVHSLSYPKHLWGHYYHLSTLPGFALLQSTDQIRGRYDIVTAFPHDELTIKRNGTNPSELWNDLHRMLRCKSSSYDFPFQGGAIGYFAYDFAECLIGLNGKRHLESELPLVDLKFYDWAIIVDHHKKRVDLIAAHQHPDTKIRISDIIKRWNTPLKPKKKIQLSEAFASPINQEEYFNAFQAIHDALKWGRAYQVNYAIPFLTEFYDDPWLIYEKVSIQNRVPYAAFIRYSNFDLLSFSPERCLLVNQYKLLTSPIKGSAPRSDDLVQDKRYQFELTQSEKNRAENIMIVDLLRNDLGKVATPGTVKVKTLCELQSYSQVHHLVSHIEAKLKHELHPIDAFNACFPGGSITGAPKLEAMRIIHEHEPYTRGIYCGNIGYLSNHGRYDINIAIRTVISQQNKLYLRAGGGIVMDSNAHEEYDECYTKIKAILNALTT</sequence>